<evidence type="ECO:0000313" key="1">
    <source>
        <dbReference type="EMBL" id="KAF6745830.1"/>
    </source>
</evidence>
<protein>
    <submittedName>
        <fullName evidence="1">Uncharacterized protein</fullName>
    </submittedName>
</protein>
<evidence type="ECO:0000313" key="2">
    <source>
        <dbReference type="Proteomes" id="UP000521943"/>
    </source>
</evidence>
<dbReference type="EMBL" id="JACGCI010000098">
    <property type="protein sequence ID" value="KAF6745830.1"/>
    <property type="molecule type" value="Genomic_DNA"/>
</dbReference>
<dbReference type="Proteomes" id="UP000521943">
    <property type="component" value="Unassembled WGS sequence"/>
</dbReference>
<dbReference type="AlphaFoldDB" id="A0A8H6HF14"/>
<gene>
    <name evidence="1" type="ORF">DFP72DRAFT_1076817</name>
</gene>
<organism evidence="1 2">
    <name type="scientific">Ephemerocybe angulata</name>
    <dbReference type="NCBI Taxonomy" id="980116"/>
    <lineage>
        <taxon>Eukaryota</taxon>
        <taxon>Fungi</taxon>
        <taxon>Dikarya</taxon>
        <taxon>Basidiomycota</taxon>
        <taxon>Agaricomycotina</taxon>
        <taxon>Agaricomycetes</taxon>
        <taxon>Agaricomycetidae</taxon>
        <taxon>Agaricales</taxon>
        <taxon>Agaricineae</taxon>
        <taxon>Psathyrellaceae</taxon>
        <taxon>Ephemerocybe</taxon>
    </lineage>
</organism>
<accession>A0A8H6HF14</accession>
<name>A0A8H6HF14_9AGAR</name>
<proteinExistence type="predicted"/>
<sequence length="150" mass="15686">MASAGYRMGSPSINPLSQGQPVIALLPSSDKDAVLEVFLGEVVTSYSKGNGKNAKHESTIGQLASRISCPEPTSLGTFAISRGQSVSVNGFDYGVLNMCATSTALFTALRSRRGLLSDCIKILKALVAGKDVGPMAFVMAADESESEHDD</sequence>
<reference evidence="1 2" key="1">
    <citation type="submission" date="2020-07" db="EMBL/GenBank/DDBJ databases">
        <title>Comparative genomics of pyrophilous fungi reveals a link between fire events and developmental genes.</title>
        <authorList>
            <consortium name="DOE Joint Genome Institute"/>
            <person name="Steindorff A.S."/>
            <person name="Carver A."/>
            <person name="Calhoun S."/>
            <person name="Stillman K."/>
            <person name="Liu H."/>
            <person name="Lipzen A."/>
            <person name="Pangilinan J."/>
            <person name="Labutti K."/>
            <person name="Bruns T.D."/>
            <person name="Grigoriev I.V."/>
        </authorList>
    </citation>
    <scope>NUCLEOTIDE SEQUENCE [LARGE SCALE GENOMIC DNA]</scope>
    <source>
        <strain evidence="1 2">CBS 144469</strain>
    </source>
</reference>
<comment type="caution">
    <text evidence="1">The sequence shown here is derived from an EMBL/GenBank/DDBJ whole genome shotgun (WGS) entry which is preliminary data.</text>
</comment>
<keyword evidence="2" id="KW-1185">Reference proteome</keyword>